<dbReference type="InterPro" id="IPR043504">
    <property type="entry name" value="Peptidase_S1_PA_chymotrypsin"/>
</dbReference>
<evidence type="ECO:0000256" key="4">
    <source>
        <dbReference type="ARBA" id="ARBA00023157"/>
    </source>
</evidence>
<dbReference type="PROSITE" id="PS50240">
    <property type="entry name" value="TRYPSIN_DOM"/>
    <property type="match status" value="1"/>
</dbReference>
<evidence type="ECO:0000313" key="8">
    <source>
        <dbReference type="Proteomes" id="UP001158576"/>
    </source>
</evidence>
<dbReference type="PANTHER" id="PTHR24264">
    <property type="entry name" value="TRYPSIN-RELATED"/>
    <property type="match status" value="1"/>
</dbReference>
<dbReference type="PROSITE" id="PS00135">
    <property type="entry name" value="TRYPSIN_SER"/>
    <property type="match status" value="1"/>
</dbReference>
<feature type="domain" description="Peptidase S1" evidence="6">
    <location>
        <begin position="162"/>
        <end position="409"/>
    </location>
</feature>
<evidence type="ECO:0000313" key="7">
    <source>
        <dbReference type="EMBL" id="CAG5104713.1"/>
    </source>
</evidence>
<dbReference type="InterPro" id="IPR001314">
    <property type="entry name" value="Peptidase_S1A"/>
</dbReference>
<evidence type="ECO:0000256" key="2">
    <source>
        <dbReference type="ARBA" id="ARBA00022801"/>
    </source>
</evidence>
<keyword evidence="3 5" id="KW-0720">Serine protease</keyword>
<organism evidence="7 8">
    <name type="scientific">Oikopleura dioica</name>
    <name type="common">Tunicate</name>
    <dbReference type="NCBI Taxonomy" id="34765"/>
    <lineage>
        <taxon>Eukaryota</taxon>
        <taxon>Metazoa</taxon>
        <taxon>Chordata</taxon>
        <taxon>Tunicata</taxon>
        <taxon>Appendicularia</taxon>
        <taxon>Copelata</taxon>
        <taxon>Oikopleuridae</taxon>
        <taxon>Oikopleura</taxon>
    </lineage>
</organism>
<keyword evidence="2 5" id="KW-0378">Hydrolase</keyword>
<keyword evidence="1 5" id="KW-0645">Protease</keyword>
<reference evidence="7 8" key="1">
    <citation type="submission" date="2021-04" db="EMBL/GenBank/DDBJ databases">
        <authorList>
            <person name="Bliznina A."/>
        </authorList>
    </citation>
    <scope>NUCLEOTIDE SEQUENCE [LARGE SCALE GENOMIC DNA]</scope>
</reference>
<dbReference type="PROSITE" id="PS00134">
    <property type="entry name" value="TRYPSIN_HIS"/>
    <property type="match status" value="1"/>
</dbReference>
<dbReference type="CDD" id="cd00190">
    <property type="entry name" value="Tryp_SPc"/>
    <property type="match status" value="1"/>
</dbReference>
<dbReference type="Gene3D" id="2.40.10.10">
    <property type="entry name" value="Trypsin-like serine proteases"/>
    <property type="match status" value="1"/>
</dbReference>
<name>A0ABN7SNJ8_OIKDI</name>
<dbReference type="InterPro" id="IPR018114">
    <property type="entry name" value="TRYPSIN_HIS"/>
</dbReference>
<proteinExistence type="predicted"/>
<evidence type="ECO:0000259" key="6">
    <source>
        <dbReference type="PROSITE" id="PS50240"/>
    </source>
</evidence>
<dbReference type="Pfam" id="PF00089">
    <property type="entry name" value="Trypsin"/>
    <property type="match status" value="1"/>
</dbReference>
<dbReference type="SMART" id="SM00020">
    <property type="entry name" value="Tryp_SPc"/>
    <property type="match status" value="1"/>
</dbReference>
<dbReference type="InterPro" id="IPR050127">
    <property type="entry name" value="Serine_Proteases_S1"/>
</dbReference>
<dbReference type="PANTHER" id="PTHR24264:SF81">
    <property type="entry name" value="SERINE PROTEASE 33"/>
    <property type="match status" value="1"/>
</dbReference>
<evidence type="ECO:0000256" key="1">
    <source>
        <dbReference type="ARBA" id="ARBA00022670"/>
    </source>
</evidence>
<keyword evidence="4" id="KW-1015">Disulfide bond</keyword>
<dbReference type="InterPro" id="IPR001254">
    <property type="entry name" value="Trypsin_dom"/>
</dbReference>
<sequence length="413" mass="44706">MDIGIVLISMSGFEPTWPVKPGRKQPKLNAKCFKFPKIVKKNIEKGASLSCVPRTPHPCEDKAGSMDILDGSLVLTEEINSKRAKFNLVCDDGTVKGEVVCVNRKEQVYFQEPEWSNQITWQDSWKGICREFAPLSNSITAGLQTCSEADNFPELASAEGRIVGGAPVAENEWPWITYLKFETNSGDERLCGGSVIANRWVISAAHCCKEVQKVVGRFGDLKAMESDSNEYELEASAWFNHPEYGLMQGDFDTTNNDVCLIKFVDDIIANDPESKVQPACLPEADKQHGAGCWAAGWGSTFFGGPASPDLHSVGVNVFSAEYCIAKSIYFFLEADDICAYTPDLDGNGQMDGGAAACNGDSGGPLICPTNGKATLIGLVSRGIGCAWAGFPNKYTSTFVTSSWIQETVAANGL</sequence>
<dbReference type="PRINTS" id="PR00722">
    <property type="entry name" value="CHYMOTRYPSIN"/>
</dbReference>
<dbReference type="SUPFAM" id="SSF50494">
    <property type="entry name" value="Trypsin-like serine proteases"/>
    <property type="match status" value="1"/>
</dbReference>
<dbReference type="Proteomes" id="UP001158576">
    <property type="component" value="Chromosome 1"/>
</dbReference>
<evidence type="ECO:0000256" key="3">
    <source>
        <dbReference type="ARBA" id="ARBA00022825"/>
    </source>
</evidence>
<dbReference type="InterPro" id="IPR009003">
    <property type="entry name" value="Peptidase_S1_PA"/>
</dbReference>
<dbReference type="EMBL" id="OU015566">
    <property type="protein sequence ID" value="CAG5104713.1"/>
    <property type="molecule type" value="Genomic_DNA"/>
</dbReference>
<keyword evidence="8" id="KW-1185">Reference proteome</keyword>
<gene>
    <name evidence="7" type="ORF">OKIOD_LOCUS10240</name>
</gene>
<accession>A0ABN7SNJ8</accession>
<evidence type="ECO:0000256" key="5">
    <source>
        <dbReference type="RuleBase" id="RU363034"/>
    </source>
</evidence>
<dbReference type="InterPro" id="IPR033116">
    <property type="entry name" value="TRYPSIN_SER"/>
</dbReference>
<protein>
    <submittedName>
        <fullName evidence="7">Oidioi.mRNA.OKI2018_I69.chr1.g1475.t1.cds</fullName>
    </submittedName>
</protein>